<dbReference type="Gene3D" id="2.160.20.20">
    <property type="match status" value="1"/>
</dbReference>
<dbReference type="InterPro" id="IPR043990">
    <property type="entry name" value="AC_1"/>
</dbReference>
<protein>
    <submittedName>
        <fullName evidence="4">Autotransporter outer membrane beta-barrel domain-containing protein</fullName>
    </submittedName>
</protein>
<dbReference type="InterPro" id="IPR012332">
    <property type="entry name" value="Autotransporter_pectin_lyase_C"/>
</dbReference>
<dbReference type="Pfam" id="PF03797">
    <property type="entry name" value="Autotransporter"/>
    <property type="match status" value="1"/>
</dbReference>
<comment type="caution">
    <text evidence="4">The sequence shown here is derived from an EMBL/GenBank/DDBJ whole genome shotgun (WGS) entry which is preliminary data.</text>
</comment>
<name>A0ABS0ZXX6_9ENTR</name>
<accession>A0ABS0ZXX6</accession>
<keyword evidence="5" id="KW-1185">Reference proteome</keyword>
<sequence length="886" mass="94594">MKTRNLKCKPPSPAKLALCIASALALGGVSGQVVAAGCSHTSTAQFFCDDTTIYYYSNPLNATNGRDYTTFDETLINTSQNGTTAPLQGWGVYIDNTGYKFKNLLINTTGSEADGIHSKNAGGRLEAENITITTTGTSSDGINLGRELNSASSVVDVSGNVSVDAERGMGLRVNSSATNANGKSSLIIHGNANVVTRGTGGMNSGYGIYAGKDPAHLFGLPAGTADVTINGLATVSTSGSTAHAVYTGRKGEINLNNADLSTSGSGAHGIYANASADYSTVNLGGDTKIRIANSNAYAMYAYQSMSVIRSWDAATDAASSGVYDIEGNLYARSGGIIDLTMDDGSLFVGKANSSQQESLASYHATLNMNLRGASSEWKMTESSVMTDLTLDQATLRYSPDGVSRDDQSTFKTLTVMGNYIGTNALLVLNTVLEGDSSFTDKLIVQGDTSGNTNVGINNIGGMGELTVDGIKIVEVAGNSDGTFTKAGRIVAGAYDYDVVKKASDWYLTSELTPVDPPEEPDPDPVDPPEPPTPPDPVDPVDPPEPPEPPTPPTPPAPEPTPVEHQYRPEFGSYLANNYAANTMFITRLHDRLGETQYTDVLTGEEKVTSMWMRNEGGHTRFDDASGQLKTTANRYVLQIGGDLAQWSSDGLDRWHLGAMAGYANQKSKTRNSQTGYASRGSVDGYSVGLYATWYANEADKTGTYLDSWVLYNWFDNTVRGDHLASESYKSDGITASVEGGYSFLVGESENATYWIQPKAQVIWMDVQADTHRENNGTVVKDKTDGNLMTRLGVRAYLKGHAEKDAGKGREFQPFVEANWIHNTNNQAVQMGSITDEISGTRNIGELKVGVEGQVTPRLQVWGNVAQQVGDNSYSDTSAMLGVKYTF</sequence>
<evidence type="ECO:0000259" key="3">
    <source>
        <dbReference type="PROSITE" id="PS51208"/>
    </source>
</evidence>
<dbReference type="EMBL" id="JADWND010000012">
    <property type="protein sequence ID" value="MBJ8383189.1"/>
    <property type="molecule type" value="Genomic_DNA"/>
</dbReference>
<feature type="domain" description="Autotransporter" evidence="3">
    <location>
        <begin position="603"/>
        <end position="886"/>
    </location>
</feature>
<dbReference type="CDD" id="cd01344">
    <property type="entry name" value="PL2_Passenger_AT"/>
    <property type="match status" value="1"/>
</dbReference>
<dbReference type="RefSeq" id="WP_200035883.1">
    <property type="nucleotide sequence ID" value="NZ_JADWND010000012.1"/>
</dbReference>
<dbReference type="InterPro" id="IPR006315">
    <property type="entry name" value="OM_autotransptr_brl_dom"/>
</dbReference>
<dbReference type="SUPFAM" id="SSF51126">
    <property type="entry name" value="Pectin lyase-like"/>
    <property type="match status" value="1"/>
</dbReference>
<dbReference type="PROSITE" id="PS51208">
    <property type="entry name" value="AUTOTRANSPORTER"/>
    <property type="match status" value="1"/>
</dbReference>
<dbReference type="InterPro" id="IPR011050">
    <property type="entry name" value="Pectin_lyase_fold/virulence"/>
</dbReference>
<feature type="chain" id="PRO_5045401603" evidence="2">
    <location>
        <begin position="36"/>
        <end position="886"/>
    </location>
</feature>
<dbReference type="InterPro" id="IPR036709">
    <property type="entry name" value="Autotransporte_beta_dom_sf"/>
</dbReference>
<feature type="compositionally biased region" description="Acidic residues" evidence="1">
    <location>
        <begin position="516"/>
        <end position="526"/>
    </location>
</feature>
<feature type="compositionally biased region" description="Pro residues" evidence="1">
    <location>
        <begin position="527"/>
        <end position="560"/>
    </location>
</feature>
<gene>
    <name evidence="4" type="ORF">I6M88_19755</name>
</gene>
<feature type="signal peptide" evidence="2">
    <location>
        <begin position="1"/>
        <end position="35"/>
    </location>
</feature>
<dbReference type="SUPFAM" id="SSF103515">
    <property type="entry name" value="Autotransporter"/>
    <property type="match status" value="1"/>
</dbReference>
<dbReference type="Gene3D" id="2.40.128.130">
    <property type="entry name" value="Autotransporter beta-domain"/>
    <property type="match status" value="1"/>
</dbReference>
<dbReference type="Proteomes" id="UP000746649">
    <property type="component" value="Unassembled WGS sequence"/>
</dbReference>
<dbReference type="PANTHER" id="PTHR12338">
    <property type="entry name" value="AUTOTRANSPORTER"/>
    <property type="match status" value="1"/>
</dbReference>
<dbReference type="Pfam" id="PF18883">
    <property type="entry name" value="AC_1"/>
    <property type="match status" value="1"/>
</dbReference>
<evidence type="ECO:0000313" key="5">
    <source>
        <dbReference type="Proteomes" id="UP000746649"/>
    </source>
</evidence>
<dbReference type="PANTHER" id="PTHR12338:SF5">
    <property type="entry name" value="ANTIGEN 43-RELATED"/>
    <property type="match status" value="1"/>
</dbReference>
<dbReference type="InterPro" id="IPR050909">
    <property type="entry name" value="Bact_Autotransporter_VF"/>
</dbReference>
<feature type="region of interest" description="Disordered" evidence="1">
    <location>
        <begin position="510"/>
        <end position="565"/>
    </location>
</feature>
<organism evidence="4 5">
    <name type="scientific">Citrobacter sedlakii</name>
    <dbReference type="NCBI Taxonomy" id="67826"/>
    <lineage>
        <taxon>Bacteria</taxon>
        <taxon>Pseudomonadati</taxon>
        <taxon>Pseudomonadota</taxon>
        <taxon>Gammaproteobacteria</taxon>
        <taxon>Enterobacterales</taxon>
        <taxon>Enterobacteriaceae</taxon>
        <taxon>Citrobacter</taxon>
        <taxon>Citrobacter freundii complex</taxon>
    </lineage>
</organism>
<evidence type="ECO:0000256" key="1">
    <source>
        <dbReference type="SAM" id="MobiDB-lite"/>
    </source>
</evidence>
<reference evidence="4 5" key="1">
    <citation type="submission" date="2020-11" db="EMBL/GenBank/DDBJ databases">
        <title>Enhanced detection system for hospital associated transmission using whole genome sequencing surveillance.</title>
        <authorList>
            <person name="Harrison L.H."/>
            <person name="Van Tyne D."/>
            <person name="Marsh J.W."/>
            <person name="Griffith M.P."/>
            <person name="Snyder D.J."/>
            <person name="Cooper V.S."/>
            <person name="Mustapha M."/>
        </authorList>
    </citation>
    <scope>NUCLEOTIDE SEQUENCE [LARGE SCALE GENOMIC DNA]</scope>
    <source>
        <strain evidence="4 5">CB00117</strain>
    </source>
</reference>
<keyword evidence="2" id="KW-0732">Signal</keyword>
<evidence type="ECO:0000313" key="4">
    <source>
        <dbReference type="EMBL" id="MBJ8383189.1"/>
    </source>
</evidence>
<dbReference type="SMART" id="SM00869">
    <property type="entry name" value="Autotransporter"/>
    <property type="match status" value="1"/>
</dbReference>
<dbReference type="InterPro" id="IPR005546">
    <property type="entry name" value="Autotransporte_beta"/>
</dbReference>
<dbReference type="NCBIfam" id="TIGR01414">
    <property type="entry name" value="autotrans_barl"/>
    <property type="match status" value="1"/>
</dbReference>
<evidence type="ECO:0000256" key="2">
    <source>
        <dbReference type="SAM" id="SignalP"/>
    </source>
</evidence>
<proteinExistence type="predicted"/>